<dbReference type="Pfam" id="PF00158">
    <property type="entry name" value="Sigma54_activat"/>
    <property type="match status" value="1"/>
</dbReference>
<feature type="domain" description="Response regulatory" evidence="10">
    <location>
        <begin position="3"/>
        <end position="119"/>
    </location>
</feature>
<dbReference type="STRING" id="1359168.OCHUTO_1025"/>
<dbReference type="SMART" id="SM00448">
    <property type="entry name" value="REC"/>
    <property type="match status" value="1"/>
</dbReference>
<keyword evidence="2 8" id="KW-0597">Phosphoprotein</keyword>
<dbReference type="InterPro" id="IPR001789">
    <property type="entry name" value="Sig_transdc_resp-reg_receiver"/>
</dbReference>
<dbReference type="PROSITE" id="PS50045">
    <property type="entry name" value="SIGMA54_INTERACT_4"/>
    <property type="match status" value="1"/>
</dbReference>
<dbReference type="SUPFAM" id="SSF52540">
    <property type="entry name" value="P-loop containing nucleoside triphosphate hydrolases"/>
    <property type="match status" value="1"/>
</dbReference>
<dbReference type="Proteomes" id="UP000033616">
    <property type="component" value="Unassembled WGS sequence"/>
</dbReference>
<evidence type="ECO:0000256" key="4">
    <source>
        <dbReference type="ARBA" id="ARBA00022840"/>
    </source>
</evidence>
<dbReference type="Pfam" id="PF25601">
    <property type="entry name" value="AAA_lid_14"/>
    <property type="match status" value="1"/>
</dbReference>
<dbReference type="SMART" id="SM00382">
    <property type="entry name" value="AAA"/>
    <property type="match status" value="1"/>
</dbReference>
<accession>A0A0F3MK36</accession>
<dbReference type="PROSITE" id="PS50110">
    <property type="entry name" value="RESPONSE_REGULATORY"/>
    <property type="match status" value="1"/>
</dbReference>
<gene>
    <name evidence="11" type="ORF">OCHUTO_1025</name>
</gene>
<evidence type="ECO:0000256" key="5">
    <source>
        <dbReference type="ARBA" id="ARBA00023012"/>
    </source>
</evidence>
<dbReference type="Gene3D" id="3.40.50.2300">
    <property type="match status" value="1"/>
</dbReference>
<dbReference type="InterPro" id="IPR058031">
    <property type="entry name" value="AAA_lid_NorR"/>
</dbReference>
<dbReference type="Pfam" id="PF02954">
    <property type="entry name" value="HTH_8"/>
    <property type="match status" value="1"/>
</dbReference>
<reference evidence="11 12" key="1">
    <citation type="submission" date="2015-02" db="EMBL/GenBank/DDBJ databases">
        <title>Genome Sequencing of Rickettsiales.</title>
        <authorList>
            <person name="Daugherty S.C."/>
            <person name="Su Q."/>
            <person name="Abolude K."/>
            <person name="Beier-Sexton M."/>
            <person name="Carlyon J.A."/>
            <person name="Carter R."/>
            <person name="Day N.P."/>
            <person name="Dumler S.J."/>
            <person name="Dyachenko V."/>
            <person name="Godinez A."/>
            <person name="Kurtti T.J."/>
            <person name="Lichay M."/>
            <person name="Mullins K.E."/>
            <person name="Ott S."/>
            <person name="Pappas-Brown V."/>
            <person name="Paris D.H."/>
            <person name="Patel P."/>
            <person name="Richards A.L."/>
            <person name="Sadzewicz L."/>
            <person name="Sears K."/>
            <person name="Seidman D."/>
            <person name="Sengamalay N."/>
            <person name="Stenos J."/>
            <person name="Tallon L.J."/>
            <person name="Vincent G."/>
            <person name="Fraser C.M."/>
            <person name="Munderloh U."/>
            <person name="Dunning-Hotopp J.C."/>
        </authorList>
    </citation>
    <scope>NUCLEOTIDE SEQUENCE [LARGE SCALE GENOMIC DNA]</scope>
    <source>
        <strain evidence="11 12">Fuller</strain>
    </source>
</reference>
<dbReference type="Gene3D" id="3.40.50.300">
    <property type="entry name" value="P-loop containing nucleotide triphosphate hydrolases"/>
    <property type="match status" value="1"/>
</dbReference>
<keyword evidence="7" id="KW-0804">Transcription</keyword>
<keyword evidence="5" id="KW-0902">Two-component regulatory system</keyword>
<evidence type="ECO:0000313" key="11">
    <source>
        <dbReference type="EMBL" id="KJV54964.1"/>
    </source>
</evidence>
<dbReference type="Gene3D" id="1.10.10.60">
    <property type="entry name" value="Homeodomain-like"/>
    <property type="match status" value="1"/>
</dbReference>
<dbReference type="SUPFAM" id="SSF52172">
    <property type="entry name" value="CheY-like"/>
    <property type="match status" value="1"/>
</dbReference>
<dbReference type="Pfam" id="PF00072">
    <property type="entry name" value="Response_reg"/>
    <property type="match status" value="1"/>
</dbReference>
<evidence type="ECO:0000259" key="9">
    <source>
        <dbReference type="PROSITE" id="PS50045"/>
    </source>
</evidence>
<dbReference type="SUPFAM" id="SSF46689">
    <property type="entry name" value="Homeodomain-like"/>
    <property type="match status" value="1"/>
</dbReference>
<dbReference type="Gene3D" id="1.10.8.60">
    <property type="match status" value="1"/>
</dbReference>
<dbReference type="FunFam" id="3.40.50.2300:FF:000018">
    <property type="entry name" value="DNA-binding transcriptional regulator NtrC"/>
    <property type="match status" value="1"/>
</dbReference>
<dbReference type="EMBL" id="LANP01000031">
    <property type="protein sequence ID" value="KJV54964.1"/>
    <property type="molecule type" value="Genomic_DNA"/>
</dbReference>
<evidence type="ECO:0000256" key="3">
    <source>
        <dbReference type="ARBA" id="ARBA00022741"/>
    </source>
</evidence>
<comment type="caution">
    <text evidence="11">The sequence shown here is derived from an EMBL/GenBank/DDBJ whole genome shotgun (WGS) entry which is preliminary data.</text>
</comment>
<dbReference type="InterPro" id="IPR027417">
    <property type="entry name" value="P-loop_NTPase"/>
</dbReference>
<organism evidence="11 12">
    <name type="scientific">Orientia chuto str. Dubai</name>
    <dbReference type="NCBI Taxonomy" id="1359168"/>
    <lineage>
        <taxon>Bacteria</taxon>
        <taxon>Pseudomonadati</taxon>
        <taxon>Pseudomonadota</taxon>
        <taxon>Alphaproteobacteria</taxon>
        <taxon>Rickettsiales</taxon>
        <taxon>Rickettsiaceae</taxon>
        <taxon>Rickettsieae</taxon>
        <taxon>Orientia</taxon>
    </lineage>
</organism>
<dbReference type="PANTHER" id="PTHR32071:SF17">
    <property type="entry name" value="TRANSCRIPTIONAL REGULATOR (NTRC FAMILY)"/>
    <property type="match status" value="1"/>
</dbReference>
<keyword evidence="3" id="KW-0547">Nucleotide-binding</keyword>
<dbReference type="GO" id="GO:0043565">
    <property type="term" value="F:sequence-specific DNA binding"/>
    <property type="evidence" value="ECO:0007669"/>
    <property type="project" value="InterPro"/>
</dbReference>
<dbReference type="CDD" id="cd00009">
    <property type="entry name" value="AAA"/>
    <property type="match status" value="1"/>
</dbReference>
<dbReference type="RefSeq" id="WP_045797580.1">
    <property type="nucleotide sequence ID" value="NZ_LANP01000031.1"/>
</dbReference>
<feature type="domain" description="Sigma-54 factor interaction" evidence="9">
    <location>
        <begin position="141"/>
        <end position="369"/>
    </location>
</feature>
<dbReference type="GO" id="GO:0000160">
    <property type="term" value="P:phosphorelay signal transduction system"/>
    <property type="evidence" value="ECO:0007669"/>
    <property type="project" value="UniProtKB-KW"/>
</dbReference>
<sequence length="490" mass="54988">MGHVLIIDDEHDVRVLLSDIVKSNGFTPRTAGNSSEALSILDMKVPKAVILDVWLCGSDLDGLGILEIIRKKHPLVPVIVISGYSTIETAVTAIKMGAYDYVEKPFTANRIVTILQRACEAAKLKKENIDLCAKVIDRSEIIGQSPAINKLKAEIEKISPTSGRVMITGDIGCGKGLVAQLIHKRSKYALGPFITFCPTAMTEQQIKYELFGEGDVSSLGFTQKTCALEAANNGTLYIDEIADLPLTIQLKLLKFLQDNNFEKSSSNTSVKLNVRLISATAKNIQEEVRLGRFRQDLYYRLSVIPIYTPPLSKRKEDIPLLIRYFINQLVKSSGLKYRKFSNEAIAALQAYDWPKNIRQLRNAIEWTLIMNPLTSNNNFEIESNMLPPDIINSKAASIVKSEAKATMMSMPLRKAREIFEREYLTAQMIRFNNNISKTSTFVGMERSALHRKLKLLKVNCGDKDTHNKKKSYHSDSNLLIMQKQNKECLA</sequence>
<evidence type="ECO:0000256" key="6">
    <source>
        <dbReference type="ARBA" id="ARBA00023015"/>
    </source>
</evidence>
<dbReference type="PATRIC" id="fig|1359168.3.peg.822"/>
<evidence type="ECO:0000256" key="2">
    <source>
        <dbReference type="ARBA" id="ARBA00022553"/>
    </source>
</evidence>
<dbReference type="InterPro" id="IPR009057">
    <property type="entry name" value="Homeodomain-like_sf"/>
</dbReference>
<evidence type="ECO:0000256" key="8">
    <source>
        <dbReference type="PROSITE-ProRule" id="PRU00169"/>
    </source>
</evidence>
<dbReference type="InterPro" id="IPR011006">
    <property type="entry name" value="CheY-like_superfamily"/>
</dbReference>
<dbReference type="InterPro" id="IPR002197">
    <property type="entry name" value="HTH_Fis"/>
</dbReference>
<keyword evidence="6" id="KW-0805">Transcription regulation</keyword>
<protein>
    <recommendedName>
        <fullName evidence="1">Putative response regulator NtrX-like</fullName>
    </recommendedName>
</protein>
<evidence type="ECO:0000259" key="10">
    <source>
        <dbReference type="PROSITE" id="PS50110"/>
    </source>
</evidence>
<dbReference type="GO" id="GO:0005524">
    <property type="term" value="F:ATP binding"/>
    <property type="evidence" value="ECO:0007669"/>
    <property type="project" value="UniProtKB-KW"/>
</dbReference>
<dbReference type="PANTHER" id="PTHR32071">
    <property type="entry name" value="TRANSCRIPTIONAL REGULATORY PROTEIN"/>
    <property type="match status" value="1"/>
</dbReference>
<dbReference type="OrthoDB" id="9802388at2"/>
<proteinExistence type="predicted"/>
<feature type="modified residue" description="4-aspartylphosphate" evidence="8">
    <location>
        <position position="52"/>
    </location>
</feature>
<dbReference type="GO" id="GO:0006355">
    <property type="term" value="P:regulation of DNA-templated transcription"/>
    <property type="evidence" value="ECO:0007669"/>
    <property type="project" value="InterPro"/>
</dbReference>
<dbReference type="InterPro" id="IPR003593">
    <property type="entry name" value="AAA+_ATPase"/>
</dbReference>
<name>A0A0F3MK36_9RICK</name>
<evidence type="ECO:0000256" key="1">
    <source>
        <dbReference type="ARBA" id="ARBA00014319"/>
    </source>
</evidence>
<dbReference type="InterPro" id="IPR002078">
    <property type="entry name" value="Sigma_54_int"/>
</dbReference>
<evidence type="ECO:0000313" key="12">
    <source>
        <dbReference type="Proteomes" id="UP000033616"/>
    </source>
</evidence>
<keyword evidence="4" id="KW-0067">ATP-binding</keyword>
<evidence type="ECO:0000256" key="7">
    <source>
        <dbReference type="ARBA" id="ARBA00023163"/>
    </source>
</evidence>
<keyword evidence="12" id="KW-1185">Reference proteome</keyword>
<dbReference type="AlphaFoldDB" id="A0A0F3MK36"/>